<dbReference type="Pfam" id="PF00069">
    <property type="entry name" value="Pkinase"/>
    <property type="match status" value="1"/>
</dbReference>
<dbReference type="EMBL" id="CM010724">
    <property type="protein sequence ID" value="RZC80442.1"/>
    <property type="molecule type" value="Genomic_DNA"/>
</dbReference>
<evidence type="ECO:0000256" key="3">
    <source>
        <dbReference type="ARBA" id="ARBA00022741"/>
    </source>
</evidence>
<dbReference type="GO" id="GO:0005634">
    <property type="term" value="C:nucleus"/>
    <property type="evidence" value="ECO:0007669"/>
    <property type="project" value="TreeGrafter"/>
</dbReference>
<organism evidence="8 9">
    <name type="scientific">Papaver somniferum</name>
    <name type="common">Opium poppy</name>
    <dbReference type="NCBI Taxonomy" id="3469"/>
    <lineage>
        <taxon>Eukaryota</taxon>
        <taxon>Viridiplantae</taxon>
        <taxon>Streptophyta</taxon>
        <taxon>Embryophyta</taxon>
        <taxon>Tracheophyta</taxon>
        <taxon>Spermatophyta</taxon>
        <taxon>Magnoliopsida</taxon>
        <taxon>Ranunculales</taxon>
        <taxon>Papaveraceae</taxon>
        <taxon>Papaveroideae</taxon>
        <taxon>Papaver</taxon>
    </lineage>
</organism>
<dbReference type="Gramene" id="RZC80442">
    <property type="protein sequence ID" value="RZC80442"/>
    <property type="gene ID" value="C5167_043014"/>
</dbReference>
<feature type="domain" description="Protein kinase" evidence="7">
    <location>
        <begin position="138"/>
        <end position="426"/>
    </location>
</feature>
<sequence length="437" mass="49206">MTNTIYFRPDSEEDSENDDPSPEPETTRVNCFGYSVPSSSTKTAIKEEKDQAEEIECKKCKRILDVIENGNRYQNQKRIDDNQDYLLGMPRRRTNSRVSKNVTNGLHGEQVAAGWPIWLVSIASEAIYGWTPRAAHTFEKLHQISRGARSTEYKAKDNLTSKIVALKKVQIDRSDSVSLRSMARQLIIMRRLDHHPNVIKLEGLVVSSKNKKCYELHLVFEHMEHDLSELATGGGTKLTETQVKSSMLQLLSGLEHCHSLGVLHRNLNGSNLLLDNKGILKIAGFGSASFFDPNNKKPMSNRVANLWYRAPELILGATDYGVGIDLWSTGCVLGELLTGEPIMTGSTQVEQLHQIFKLCGSPSEAYWRTANLLHKSLFMPQYPYKRCIVETFKTCPPASLQLMEILLAIDPFERQTATALLKIEFLSDRPSLMHSEA</sequence>
<keyword evidence="1" id="KW-0723">Serine/threonine-protein kinase</keyword>
<dbReference type="Gene3D" id="1.10.510.10">
    <property type="entry name" value="Transferase(Phosphotransferase) domain 1"/>
    <property type="match status" value="1"/>
</dbReference>
<dbReference type="Proteomes" id="UP000316621">
    <property type="component" value="Chromosome 10"/>
</dbReference>
<dbReference type="GO" id="GO:0000307">
    <property type="term" value="C:cyclin-dependent protein kinase holoenzyme complex"/>
    <property type="evidence" value="ECO:0007669"/>
    <property type="project" value="TreeGrafter"/>
</dbReference>
<dbReference type="AlphaFoldDB" id="A0A4Y7L714"/>
<keyword evidence="2" id="KW-0808">Transferase</keyword>
<accession>A0A4Y7L714</accession>
<evidence type="ECO:0000256" key="2">
    <source>
        <dbReference type="ARBA" id="ARBA00022679"/>
    </source>
</evidence>
<keyword evidence="3" id="KW-0547">Nucleotide-binding</keyword>
<protein>
    <recommendedName>
        <fullName evidence="7">Protein kinase domain-containing protein</fullName>
    </recommendedName>
</protein>
<evidence type="ECO:0000256" key="4">
    <source>
        <dbReference type="ARBA" id="ARBA00022777"/>
    </source>
</evidence>
<feature type="compositionally biased region" description="Acidic residues" evidence="6">
    <location>
        <begin position="11"/>
        <end position="22"/>
    </location>
</feature>
<keyword evidence="4" id="KW-0418">Kinase</keyword>
<evidence type="ECO:0000313" key="9">
    <source>
        <dbReference type="Proteomes" id="UP000316621"/>
    </source>
</evidence>
<feature type="region of interest" description="Disordered" evidence="6">
    <location>
        <begin position="1"/>
        <end position="45"/>
    </location>
</feature>
<dbReference type="OMA" id="ANQRCHA"/>
<evidence type="ECO:0000256" key="1">
    <source>
        <dbReference type="ARBA" id="ARBA00022527"/>
    </source>
</evidence>
<dbReference type="InterPro" id="IPR011009">
    <property type="entry name" value="Kinase-like_dom_sf"/>
</dbReference>
<dbReference type="PANTHER" id="PTHR24056:SF176">
    <property type="entry name" value="OS01G0367700 PROTEIN"/>
    <property type="match status" value="1"/>
</dbReference>
<dbReference type="SUPFAM" id="SSF56112">
    <property type="entry name" value="Protein kinase-like (PK-like)"/>
    <property type="match status" value="1"/>
</dbReference>
<keyword evidence="9" id="KW-1185">Reference proteome</keyword>
<dbReference type="GO" id="GO:0032968">
    <property type="term" value="P:positive regulation of transcription elongation by RNA polymerase II"/>
    <property type="evidence" value="ECO:0007669"/>
    <property type="project" value="TreeGrafter"/>
</dbReference>
<evidence type="ECO:0000256" key="5">
    <source>
        <dbReference type="ARBA" id="ARBA00022840"/>
    </source>
</evidence>
<reference evidence="8 9" key="1">
    <citation type="journal article" date="2018" name="Science">
        <title>The opium poppy genome and morphinan production.</title>
        <authorList>
            <person name="Guo L."/>
            <person name="Winzer T."/>
            <person name="Yang X."/>
            <person name="Li Y."/>
            <person name="Ning Z."/>
            <person name="He Z."/>
            <person name="Teodor R."/>
            <person name="Lu Y."/>
            <person name="Bowser T.A."/>
            <person name="Graham I.A."/>
            <person name="Ye K."/>
        </authorList>
    </citation>
    <scope>NUCLEOTIDE SEQUENCE [LARGE SCALE GENOMIC DNA]</scope>
    <source>
        <strain evidence="9">cv. HN1</strain>
        <tissue evidence="8">Leaves</tissue>
    </source>
</reference>
<dbReference type="FunFam" id="1.10.510.10:FF:000624">
    <property type="entry name" value="Mitogen-activated protein kinase"/>
    <property type="match status" value="1"/>
</dbReference>
<dbReference type="GO" id="GO:0005524">
    <property type="term" value="F:ATP binding"/>
    <property type="evidence" value="ECO:0007669"/>
    <property type="project" value="UniProtKB-KW"/>
</dbReference>
<gene>
    <name evidence="8" type="ORF">C5167_043014</name>
</gene>
<dbReference type="GO" id="GO:0008353">
    <property type="term" value="F:RNA polymerase II CTD heptapeptide repeat kinase activity"/>
    <property type="evidence" value="ECO:0007669"/>
    <property type="project" value="TreeGrafter"/>
</dbReference>
<proteinExistence type="predicted"/>
<dbReference type="STRING" id="3469.A0A4Y7L714"/>
<dbReference type="OrthoDB" id="28397at2759"/>
<evidence type="ECO:0000256" key="6">
    <source>
        <dbReference type="SAM" id="MobiDB-lite"/>
    </source>
</evidence>
<name>A0A4Y7L714_PAPSO</name>
<dbReference type="Gene3D" id="3.30.200.20">
    <property type="entry name" value="Phosphorylase Kinase, domain 1"/>
    <property type="match status" value="1"/>
</dbReference>
<dbReference type="InterPro" id="IPR050108">
    <property type="entry name" value="CDK"/>
</dbReference>
<dbReference type="PROSITE" id="PS50011">
    <property type="entry name" value="PROTEIN_KINASE_DOM"/>
    <property type="match status" value="1"/>
</dbReference>
<keyword evidence="5" id="KW-0067">ATP-binding</keyword>
<dbReference type="InterPro" id="IPR000719">
    <property type="entry name" value="Prot_kinase_dom"/>
</dbReference>
<evidence type="ECO:0000313" key="8">
    <source>
        <dbReference type="EMBL" id="RZC80442.1"/>
    </source>
</evidence>
<dbReference type="PANTHER" id="PTHR24056">
    <property type="entry name" value="CELL DIVISION PROTEIN KINASE"/>
    <property type="match status" value="1"/>
</dbReference>
<evidence type="ECO:0000259" key="7">
    <source>
        <dbReference type="PROSITE" id="PS50011"/>
    </source>
</evidence>